<feature type="region of interest" description="Disordered" evidence="1">
    <location>
        <begin position="38"/>
        <end position="73"/>
    </location>
</feature>
<protein>
    <submittedName>
        <fullName evidence="2">Uncharacterized protein</fullName>
    </submittedName>
</protein>
<feature type="compositionally biased region" description="Low complexity" evidence="1">
    <location>
        <begin position="38"/>
        <end position="54"/>
    </location>
</feature>
<name>H5SPJ6_9ZZZZ</name>
<dbReference type="AlphaFoldDB" id="H5SPJ6"/>
<feature type="compositionally biased region" description="Basic and acidic residues" evidence="1">
    <location>
        <begin position="138"/>
        <end position="151"/>
    </location>
</feature>
<accession>H5SPJ6</accession>
<evidence type="ECO:0000256" key="1">
    <source>
        <dbReference type="SAM" id="MobiDB-lite"/>
    </source>
</evidence>
<organism evidence="2">
    <name type="scientific">uncultured prokaryote</name>
    <dbReference type="NCBI Taxonomy" id="198431"/>
    <lineage>
        <taxon>unclassified sequences</taxon>
        <taxon>environmental samples</taxon>
    </lineage>
</organism>
<gene>
    <name evidence="2" type="ORF">HGMM_F54D01C09</name>
</gene>
<reference evidence="2" key="2">
    <citation type="journal article" date="2012" name="PLoS ONE">
        <title>A Deeply Branching Thermophilic Bacterium with an Ancient Acetyl-CoA Pathway Dominates a Subsurface Ecosystem.</title>
        <authorList>
            <person name="Takami H."/>
            <person name="Noguchi H."/>
            <person name="Takaki Y."/>
            <person name="Uchiyama I."/>
            <person name="Toyoda A."/>
            <person name="Nishi S."/>
            <person name="Chee G.-J."/>
            <person name="Arai W."/>
            <person name="Nunoura T."/>
            <person name="Itoh T."/>
            <person name="Hattori M."/>
            <person name="Takai K."/>
        </authorList>
    </citation>
    <scope>NUCLEOTIDE SEQUENCE</scope>
</reference>
<evidence type="ECO:0000313" key="2">
    <source>
        <dbReference type="EMBL" id="BAL58082.1"/>
    </source>
</evidence>
<sequence>MRRQPPRLLFLASGVGITGLFLVGGFFLGRALVGGDDASPAAAEGAEAAPTVSAPDEGAEGVRPSPPPAVPVAPTVGGVDPVTGLPLDPDRTKPFWAVPYRQAEAMLPFFEGKLAGVTIKTAGNPALQVMRRCPPGGHSEDVAASQRDDGCGKAGGRGRAVPPPHRLGSRGGGRLPGRRRHRHPLGRPPAR</sequence>
<feature type="region of interest" description="Disordered" evidence="1">
    <location>
        <begin position="134"/>
        <end position="191"/>
    </location>
</feature>
<reference evidence="2" key="1">
    <citation type="journal article" date="2005" name="Environ. Microbiol.">
        <title>Genetic and functional properties of uncultivated thermophilic crenarchaeotes from a subsurface gold mine as revealed by analysis of genome fragments.</title>
        <authorList>
            <person name="Nunoura T."/>
            <person name="Hirayama H."/>
            <person name="Takami H."/>
            <person name="Oida H."/>
            <person name="Nishi S."/>
            <person name="Shimamura S."/>
            <person name="Suzuki Y."/>
            <person name="Inagaki F."/>
            <person name="Takai K."/>
            <person name="Nealson K.H."/>
            <person name="Horikoshi K."/>
        </authorList>
    </citation>
    <scope>NUCLEOTIDE SEQUENCE</scope>
</reference>
<proteinExistence type="predicted"/>
<feature type="compositionally biased region" description="Basic residues" evidence="1">
    <location>
        <begin position="176"/>
        <end position="191"/>
    </location>
</feature>
<dbReference type="EMBL" id="AP011793">
    <property type="protein sequence ID" value="BAL58082.1"/>
    <property type="molecule type" value="Genomic_DNA"/>
</dbReference>